<evidence type="ECO:0008006" key="4">
    <source>
        <dbReference type="Google" id="ProtNLM"/>
    </source>
</evidence>
<comment type="caution">
    <text evidence="2">The sequence shown here is derived from an EMBL/GenBank/DDBJ whole genome shotgun (WGS) entry which is preliminary data.</text>
</comment>
<feature type="region of interest" description="Disordered" evidence="1">
    <location>
        <begin position="215"/>
        <end position="250"/>
    </location>
</feature>
<dbReference type="Gene3D" id="6.10.250.1050">
    <property type="match status" value="1"/>
</dbReference>
<feature type="compositionally biased region" description="Low complexity" evidence="1">
    <location>
        <begin position="128"/>
        <end position="155"/>
    </location>
</feature>
<dbReference type="EMBL" id="LNZH02000210">
    <property type="protein sequence ID" value="OCB85383.1"/>
    <property type="molecule type" value="Genomic_DNA"/>
</dbReference>
<feature type="region of interest" description="Disordered" evidence="1">
    <location>
        <begin position="63"/>
        <end position="183"/>
    </location>
</feature>
<proteinExistence type="predicted"/>
<sequence length="250" mass="26938">MANVEEITEETSTHAPLHRSVSGPKPKGILKNTPSVTPGPATPGTSQHLQWDEQNIALTEIQKDSLMKITEPKTPFVRYNPETDEIEGDIPSLDLGARAGSSYSASPTEAKFSSRGTTPDPSEHGSRRTSFSSTGRPSISGRSGSGASSRSTSFSLPSETIGKELRGAPGERGEIEEEEMDEEALAKHRAFLAARKGHYAKEGEVMKKAQELIAAEDDEDEVDKDHSMDADEDVEEQAKVPPLPRTNGIA</sequence>
<evidence type="ECO:0000313" key="3">
    <source>
        <dbReference type="Proteomes" id="UP000757232"/>
    </source>
</evidence>
<dbReference type="AlphaFoldDB" id="A0A9Q5N5V4"/>
<dbReference type="GO" id="GO:0004864">
    <property type="term" value="F:protein phosphatase inhibitor activity"/>
    <property type="evidence" value="ECO:0007669"/>
    <property type="project" value="InterPro"/>
</dbReference>
<feature type="region of interest" description="Disordered" evidence="1">
    <location>
        <begin position="1"/>
        <end position="50"/>
    </location>
</feature>
<dbReference type="Proteomes" id="UP000757232">
    <property type="component" value="Unassembled WGS sequence"/>
</dbReference>
<gene>
    <name evidence="2" type="ORF">A7U60_g7693</name>
</gene>
<evidence type="ECO:0000313" key="2">
    <source>
        <dbReference type="EMBL" id="OCB85383.1"/>
    </source>
</evidence>
<protein>
    <recommendedName>
        <fullName evidence="4">Protein phosphatase inhibitor 2</fullName>
    </recommendedName>
</protein>
<accession>A0A9Q5N5V4</accession>
<keyword evidence="3" id="KW-1185">Reference proteome</keyword>
<dbReference type="PANTHER" id="PTHR12398">
    <property type="entry name" value="PROTEIN PHOSPHATASE INHIBITOR"/>
    <property type="match status" value="1"/>
</dbReference>
<dbReference type="InterPro" id="IPR007062">
    <property type="entry name" value="PPI-2"/>
</dbReference>
<dbReference type="Pfam" id="PF04979">
    <property type="entry name" value="IPP-2"/>
    <property type="match status" value="1"/>
</dbReference>
<dbReference type="OrthoDB" id="551302at2759"/>
<dbReference type="PANTHER" id="PTHR12398:SF20">
    <property type="entry name" value="PROTEIN PHOSPHATASE 1 REGULATORY INHIBITOR SUBUNIT 2"/>
    <property type="match status" value="1"/>
</dbReference>
<name>A0A9Q5N5V4_SANBA</name>
<dbReference type="GO" id="GO:0009966">
    <property type="term" value="P:regulation of signal transduction"/>
    <property type="evidence" value="ECO:0007669"/>
    <property type="project" value="InterPro"/>
</dbReference>
<feature type="compositionally biased region" description="Acidic residues" evidence="1">
    <location>
        <begin position="174"/>
        <end position="183"/>
    </location>
</feature>
<feature type="compositionally biased region" description="Basic and acidic residues" evidence="1">
    <location>
        <begin position="161"/>
        <end position="173"/>
    </location>
</feature>
<evidence type="ECO:0000256" key="1">
    <source>
        <dbReference type="SAM" id="MobiDB-lite"/>
    </source>
</evidence>
<organism evidence="2 3">
    <name type="scientific">Sanghuangporus baumii</name>
    <name type="common">Phellinus baumii</name>
    <dbReference type="NCBI Taxonomy" id="108892"/>
    <lineage>
        <taxon>Eukaryota</taxon>
        <taxon>Fungi</taxon>
        <taxon>Dikarya</taxon>
        <taxon>Basidiomycota</taxon>
        <taxon>Agaricomycotina</taxon>
        <taxon>Agaricomycetes</taxon>
        <taxon>Hymenochaetales</taxon>
        <taxon>Hymenochaetaceae</taxon>
        <taxon>Sanghuangporus</taxon>
    </lineage>
</organism>
<reference evidence="2" key="1">
    <citation type="submission" date="2016-06" db="EMBL/GenBank/DDBJ databases">
        <title>Draft Genome sequence of the fungus Inonotus baumii.</title>
        <authorList>
            <person name="Zhu H."/>
            <person name="Lin W."/>
        </authorList>
    </citation>
    <scope>NUCLEOTIDE SEQUENCE</scope>
    <source>
        <strain evidence="2">821</strain>
    </source>
</reference>